<protein>
    <recommendedName>
        <fullName evidence="4">Crinkler effector protein N-terminal domain-containing protein</fullName>
    </recommendedName>
</protein>
<evidence type="ECO:0000256" key="2">
    <source>
        <dbReference type="ARBA" id="ARBA00004613"/>
    </source>
</evidence>
<sequence length="577" mass="65381">MVLLNCAIIEEGRASVVSIEIEESKTGTQLKKSIKKTKAIKDSAGDLQLYLAAQDDECSAWLLEKSSDDMRKLENGEKTALIEELISENKKLNAGNTLRYFLDDIDPPWTDEIHFLAVVVALDWSFELLEPHVYDSSLNYFMLEKKYLVDFGLPVLHAKFEFDFLAKNVLDNGHLSYILGPPGTGKSSTAAAFALTVNRELWVVTWIHVTDYEGFYCVGLVGNKRQCVLTSAEDLDKVLLLEEDTQHHLVLVDGWTEDCSLLTTKCMRWFLYPDTTMKRRLSFICSVASRYKNYKQEDLRSKALEFQVESWTLEEYISATEDDEFFSQVSPFLDVSPVNRAAVVASKYYHAGGCCRYMFTFSTADVKEKLLAAVSTLSGFLGSSSPVINRLFGMFRPPNGWLVQPVISRVLVRRCLNGWGLDLAFFASLRNDSVTTVDAAGNTMDKWPKANRIAVSDGVPTLSEDHAVWIKPEKWIQDGYDAIMVCKRTGHVRMVQVTSAQTCTFRIDLFSLWLEQFAGSKEAFKVQKLEIVFLVGRERLTDFKITEVYGEGMLTQFGWLNGKERKKITCAAMKRLF</sequence>
<dbReference type="InterPro" id="IPR027417">
    <property type="entry name" value="P-loop_NTPase"/>
</dbReference>
<evidence type="ECO:0000259" key="4">
    <source>
        <dbReference type="Pfam" id="PF20147"/>
    </source>
</evidence>
<evidence type="ECO:0000313" key="5">
    <source>
        <dbReference type="EMBL" id="KAK1933632.1"/>
    </source>
</evidence>
<evidence type="ECO:0000256" key="1">
    <source>
        <dbReference type="ARBA" id="ARBA00004340"/>
    </source>
</evidence>
<accession>A0AAD9G878</accession>
<dbReference type="SUPFAM" id="SSF52540">
    <property type="entry name" value="P-loop containing nucleoside triphosphate hydrolases"/>
    <property type="match status" value="1"/>
</dbReference>
<dbReference type="EMBL" id="JASMQC010000028">
    <property type="protein sequence ID" value="KAK1933632.1"/>
    <property type="molecule type" value="Genomic_DNA"/>
</dbReference>
<name>A0AAD9G878_9STRA</name>
<organism evidence="5 6">
    <name type="scientific">Phytophthora citrophthora</name>
    <dbReference type="NCBI Taxonomy" id="4793"/>
    <lineage>
        <taxon>Eukaryota</taxon>
        <taxon>Sar</taxon>
        <taxon>Stramenopiles</taxon>
        <taxon>Oomycota</taxon>
        <taxon>Peronosporomycetes</taxon>
        <taxon>Peronosporales</taxon>
        <taxon>Peronosporaceae</taxon>
        <taxon>Phytophthora</taxon>
    </lineage>
</organism>
<evidence type="ECO:0000256" key="3">
    <source>
        <dbReference type="ARBA" id="ARBA00022525"/>
    </source>
</evidence>
<dbReference type="AlphaFoldDB" id="A0AAD9G878"/>
<reference evidence="5" key="1">
    <citation type="submission" date="2023-08" db="EMBL/GenBank/DDBJ databases">
        <title>Reference Genome Resource for the Citrus Pathogen Phytophthora citrophthora.</title>
        <authorList>
            <person name="Moller H."/>
            <person name="Coetzee B."/>
            <person name="Rose L.J."/>
            <person name="Van Niekerk J.M."/>
        </authorList>
    </citation>
    <scope>NUCLEOTIDE SEQUENCE</scope>
    <source>
        <strain evidence="5">STE-U-9442</strain>
    </source>
</reference>
<dbReference type="Pfam" id="PF20147">
    <property type="entry name" value="Crinkler"/>
    <property type="match status" value="1"/>
</dbReference>
<gene>
    <name evidence="5" type="ORF">P3T76_011846</name>
</gene>
<evidence type="ECO:0000313" key="6">
    <source>
        <dbReference type="Proteomes" id="UP001259832"/>
    </source>
</evidence>
<dbReference type="InterPro" id="IPR045379">
    <property type="entry name" value="Crinkler_N"/>
</dbReference>
<proteinExistence type="predicted"/>
<comment type="subcellular location">
    <subcellularLocation>
        <location evidence="1">Host cell</location>
    </subcellularLocation>
    <subcellularLocation>
        <location evidence="2">Secreted</location>
    </subcellularLocation>
</comment>
<comment type="caution">
    <text evidence="5">The sequence shown here is derived from an EMBL/GenBank/DDBJ whole genome shotgun (WGS) entry which is preliminary data.</text>
</comment>
<feature type="domain" description="Crinkler effector protein N-terminal" evidence="4">
    <location>
        <begin position="4"/>
        <end position="116"/>
    </location>
</feature>
<keyword evidence="6" id="KW-1185">Reference proteome</keyword>
<keyword evidence="3" id="KW-0964">Secreted</keyword>
<dbReference type="GO" id="GO:0005576">
    <property type="term" value="C:extracellular region"/>
    <property type="evidence" value="ECO:0007669"/>
    <property type="project" value="UniProtKB-SubCell"/>
</dbReference>
<dbReference type="GO" id="GO:0043657">
    <property type="term" value="C:host cell"/>
    <property type="evidence" value="ECO:0007669"/>
    <property type="project" value="UniProtKB-SubCell"/>
</dbReference>
<dbReference type="Proteomes" id="UP001259832">
    <property type="component" value="Unassembled WGS sequence"/>
</dbReference>